<dbReference type="AlphaFoldDB" id="A0A177E0S9"/>
<protein>
    <submittedName>
        <fullName evidence="1">Uncharacterized protein</fullName>
    </submittedName>
</protein>
<dbReference type="KEGG" id="aalt:CC77DRAFT_538401"/>
<dbReference type="OMA" id="LYQYSER"/>
<dbReference type="Proteomes" id="UP000077248">
    <property type="component" value="Unassembled WGS sequence"/>
</dbReference>
<accession>A0A177E0S9</accession>
<keyword evidence="2" id="KW-1185">Reference proteome</keyword>
<organism evidence="1 2">
    <name type="scientific">Alternaria alternata</name>
    <name type="common">Alternaria rot fungus</name>
    <name type="synonym">Torula alternata</name>
    <dbReference type="NCBI Taxonomy" id="5599"/>
    <lineage>
        <taxon>Eukaryota</taxon>
        <taxon>Fungi</taxon>
        <taxon>Dikarya</taxon>
        <taxon>Ascomycota</taxon>
        <taxon>Pezizomycotina</taxon>
        <taxon>Dothideomycetes</taxon>
        <taxon>Pleosporomycetidae</taxon>
        <taxon>Pleosporales</taxon>
        <taxon>Pleosporineae</taxon>
        <taxon>Pleosporaceae</taxon>
        <taxon>Alternaria</taxon>
        <taxon>Alternaria sect. Alternaria</taxon>
        <taxon>Alternaria alternata complex</taxon>
    </lineage>
</organism>
<name>A0A177E0S9_ALTAL</name>
<dbReference type="RefSeq" id="XP_018390050.1">
    <property type="nucleotide sequence ID" value="XM_018532064.1"/>
</dbReference>
<sequence>MSSLTSTDADHVRQTLMKLSVAVREMTPAGAKQVSHAPNLLARPVYGGCRVCGLPGHQSADVQHPAACRVALLSLIGFWEVVADHVSFLYQYSERFQKAIQANEPTYAMRFDNRPLKGGDMEAVLVDRLTGNFLKFLAHVRGIRAKINVVLDEEGIGRYERVAKNLEGFFLGGLTLSNLYERSMAMEK</sequence>
<gene>
    <name evidence="1" type="ORF">CC77DRAFT_538401</name>
</gene>
<reference evidence="1 2" key="1">
    <citation type="submission" date="2016-05" db="EMBL/GenBank/DDBJ databases">
        <title>Comparative analysis of secretome profiles of manganese(II)-oxidizing ascomycete fungi.</title>
        <authorList>
            <consortium name="DOE Joint Genome Institute"/>
            <person name="Zeiner C.A."/>
            <person name="Purvine S.O."/>
            <person name="Zink E.M."/>
            <person name="Wu S."/>
            <person name="Pasa-Tolic L."/>
            <person name="Chaput D.L."/>
            <person name="Haridas S."/>
            <person name="Grigoriev I.V."/>
            <person name="Santelli C.M."/>
            <person name="Hansel C.M."/>
        </authorList>
    </citation>
    <scope>NUCLEOTIDE SEQUENCE [LARGE SCALE GENOMIC DNA]</scope>
    <source>
        <strain evidence="1 2">SRC1lrK2f</strain>
    </source>
</reference>
<dbReference type="VEuPathDB" id="FungiDB:CC77DRAFT_538401"/>
<evidence type="ECO:0000313" key="2">
    <source>
        <dbReference type="Proteomes" id="UP000077248"/>
    </source>
</evidence>
<dbReference type="EMBL" id="KV441471">
    <property type="protein sequence ID" value="OAG24629.1"/>
    <property type="molecule type" value="Genomic_DNA"/>
</dbReference>
<evidence type="ECO:0000313" key="1">
    <source>
        <dbReference type="EMBL" id="OAG24629.1"/>
    </source>
</evidence>
<proteinExistence type="predicted"/>
<dbReference type="GeneID" id="29117658"/>
<dbReference type="STRING" id="5599.A0A177E0S9"/>